<evidence type="ECO:0000313" key="3">
    <source>
        <dbReference type="Proteomes" id="UP000622475"/>
    </source>
</evidence>
<dbReference type="AlphaFoldDB" id="A0A929KZ47"/>
<protein>
    <submittedName>
        <fullName evidence="2">Uncharacterized protein</fullName>
    </submittedName>
</protein>
<keyword evidence="1" id="KW-0732">Signal</keyword>
<dbReference type="Proteomes" id="UP000622475">
    <property type="component" value="Unassembled WGS sequence"/>
</dbReference>
<dbReference type="RefSeq" id="WP_194113609.1">
    <property type="nucleotide sequence ID" value="NZ_JADFFL010000011.1"/>
</dbReference>
<gene>
    <name evidence="2" type="ORF">IRJ16_20940</name>
</gene>
<keyword evidence="3" id="KW-1185">Reference proteome</keyword>
<accession>A0A929KZ47</accession>
<sequence length="201" mass="22581">MKYLIAILLALSTFTAVAQTDDYVITTNGDTIKCEVSVTWSLKYKVPGGKSEKIKTETIKEFYQQSNDILFRALDINDNGKPEFIHVIQNGPISLYQRVGNNYAGAIGTLLTSLNWYVNKDNGKPFNIKGGVLISTGTTSKAKDGFGELLKDQPEIYNKYTAIDKLSFNKILDLVSLYNTGQPYKPKVIKRDTEADMNKWY</sequence>
<organism evidence="2 3">
    <name type="scientific">Mucilaginibacter myungsuensis</name>
    <dbReference type="NCBI Taxonomy" id="649104"/>
    <lineage>
        <taxon>Bacteria</taxon>
        <taxon>Pseudomonadati</taxon>
        <taxon>Bacteroidota</taxon>
        <taxon>Sphingobacteriia</taxon>
        <taxon>Sphingobacteriales</taxon>
        <taxon>Sphingobacteriaceae</taxon>
        <taxon>Mucilaginibacter</taxon>
    </lineage>
</organism>
<comment type="caution">
    <text evidence="2">The sequence shown here is derived from an EMBL/GenBank/DDBJ whole genome shotgun (WGS) entry which is preliminary data.</text>
</comment>
<feature type="signal peptide" evidence="1">
    <location>
        <begin position="1"/>
        <end position="18"/>
    </location>
</feature>
<reference evidence="2" key="1">
    <citation type="submission" date="2020-10" db="EMBL/GenBank/DDBJ databases">
        <title>Mucilaginibacter mali sp. nov., isolated from rhizosphere soil of apple orchard.</title>
        <authorList>
            <person name="Lee J.-S."/>
            <person name="Kim H.S."/>
            <person name="Kim J.-S."/>
        </authorList>
    </citation>
    <scope>NUCLEOTIDE SEQUENCE</scope>
    <source>
        <strain evidence="2">KCTC 22746</strain>
    </source>
</reference>
<name>A0A929KZ47_9SPHI</name>
<evidence type="ECO:0000256" key="1">
    <source>
        <dbReference type="SAM" id="SignalP"/>
    </source>
</evidence>
<dbReference type="EMBL" id="JADFFL010000011">
    <property type="protein sequence ID" value="MBE9664361.1"/>
    <property type="molecule type" value="Genomic_DNA"/>
</dbReference>
<proteinExistence type="predicted"/>
<evidence type="ECO:0000313" key="2">
    <source>
        <dbReference type="EMBL" id="MBE9664361.1"/>
    </source>
</evidence>
<feature type="chain" id="PRO_5037850205" evidence="1">
    <location>
        <begin position="19"/>
        <end position="201"/>
    </location>
</feature>